<reference evidence="17" key="3">
    <citation type="submission" date="2025-08" db="UniProtKB">
        <authorList>
            <consortium name="RefSeq"/>
        </authorList>
    </citation>
    <scope>IDENTIFICATION</scope>
    <source>
        <strain evidence="17">NI907</strain>
    </source>
</reference>
<keyword evidence="16" id="KW-1185">Reference proteome</keyword>
<evidence type="ECO:0000313" key="16">
    <source>
        <dbReference type="Proteomes" id="UP000515153"/>
    </source>
</evidence>
<dbReference type="InterPro" id="IPR001137">
    <property type="entry name" value="Glyco_hydro_11"/>
</dbReference>
<evidence type="ECO:0000256" key="6">
    <source>
        <dbReference type="ARBA" id="ARBA00022729"/>
    </source>
</evidence>
<keyword evidence="8" id="KW-0325">Glycoprotein</keyword>
<proteinExistence type="inferred from homology"/>
<comment type="catalytic activity">
    <reaction evidence="1 12 13">
        <text>Endohydrolysis of (1-&gt;4)-beta-D-xylosidic linkages in xylans.</text>
        <dbReference type="EC" id="3.2.1.8"/>
    </reaction>
</comment>
<comment type="pathway">
    <text evidence="2 12 13">Glycan degradation; xylan degradation.</text>
</comment>
<keyword evidence="6 14" id="KW-0732">Signal</keyword>
<sequence>MLPSCILALVLPFASVLAAPFTGPTLPPYLSSAALEELGKRQTQQWRTQNWGNEFSNYTWSSGPNGRFAVDWRQPNGGNFVVGRGYSLNNNNRIFNYSGTFTVNNRAYMCLYAWTVNPLTEWYVIENMGVHNPADNRNATCHGRIQSDGGTYEVWSKWRINAPSIIGDADFQQYWSIRTRRHVGGTINTTAHLDAFRRAGLPLGTQQPVFLAIEGQVGNGAATLTAGVAPTTTVAESATPTARTELVPSRACTRVL</sequence>
<dbReference type="AlphaFoldDB" id="A0A6P8BGY9"/>
<feature type="signal peptide" evidence="14">
    <location>
        <begin position="1"/>
        <end position="18"/>
    </location>
</feature>
<evidence type="ECO:0000256" key="3">
    <source>
        <dbReference type="ARBA" id="ARBA00007792"/>
    </source>
</evidence>
<evidence type="ECO:0000256" key="12">
    <source>
        <dbReference type="PROSITE-ProRule" id="PRU01097"/>
    </source>
</evidence>
<feature type="active site" description="Nucleophile" evidence="12">
    <location>
        <position position="121"/>
    </location>
</feature>
<dbReference type="KEGG" id="pgri:PgNI_01029"/>
<feature type="domain" description="GH11" evidence="15">
    <location>
        <begin position="34"/>
        <end position="227"/>
    </location>
</feature>
<dbReference type="OrthoDB" id="2115822at2759"/>
<organism evidence="16 17">
    <name type="scientific">Pyricularia grisea</name>
    <name type="common">Crabgrass-specific blast fungus</name>
    <name type="synonym">Magnaporthe grisea</name>
    <dbReference type="NCBI Taxonomy" id="148305"/>
    <lineage>
        <taxon>Eukaryota</taxon>
        <taxon>Fungi</taxon>
        <taxon>Dikarya</taxon>
        <taxon>Ascomycota</taxon>
        <taxon>Pezizomycotina</taxon>
        <taxon>Sordariomycetes</taxon>
        <taxon>Sordariomycetidae</taxon>
        <taxon>Magnaporthales</taxon>
        <taxon>Pyriculariaceae</taxon>
        <taxon>Pyricularia</taxon>
    </lineage>
</organism>
<keyword evidence="10 12" id="KW-0326">Glycosidase</keyword>
<evidence type="ECO:0000256" key="11">
    <source>
        <dbReference type="ARBA" id="ARBA00023326"/>
    </source>
</evidence>
<dbReference type="Gene3D" id="2.60.120.180">
    <property type="match status" value="1"/>
</dbReference>
<reference evidence="17" key="1">
    <citation type="journal article" date="2019" name="Mol. Biol. Evol.">
        <title>Blast fungal genomes show frequent chromosomal changes, gene gains and losses, and effector gene turnover.</title>
        <authorList>
            <person name="Gomez Luciano L.B."/>
            <person name="Jason Tsai I."/>
            <person name="Chuma I."/>
            <person name="Tosa Y."/>
            <person name="Chen Y.H."/>
            <person name="Li J.Y."/>
            <person name="Li M.Y."/>
            <person name="Jade Lu M.Y."/>
            <person name="Nakayashiki H."/>
            <person name="Li W.H."/>
        </authorList>
    </citation>
    <scope>NUCLEOTIDE SEQUENCE</scope>
    <source>
        <strain evidence="17">NI907</strain>
    </source>
</reference>
<evidence type="ECO:0000256" key="5">
    <source>
        <dbReference type="ARBA" id="ARBA00022651"/>
    </source>
</evidence>
<dbReference type="GO" id="GO:0031176">
    <property type="term" value="F:endo-1,4-beta-xylanase activity"/>
    <property type="evidence" value="ECO:0007669"/>
    <property type="project" value="UniProtKB-UniRule"/>
</dbReference>
<dbReference type="PANTHER" id="PTHR46828">
    <property type="entry name" value="ENDO-1,4-BETA-XYLANASE A-RELATED"/>
    <property type="match status" value="1"/>
</dbReference>
<evidence type="ECO:0000256" key="9">
    <source>
        <dbReference type="ARBA" id="ARBA00023277"/>
    </source>
</evidence>
<evidence type="ECO:0000256" key="10">
    <source>
        <dbReference type="ARBA" id="ARBA00023295"/>
    </source>
</evidence>
<dbReference type="Pfam" id="PF00457">
    <property type="entry name" value="Glyco_hydro_11"/>
    <property type="match status" value="1"/>
</dbReference>
<dbReference type="InterPro" id="IPR013319">
    <property type="entry name" value="GH11/12"/>
</dbReference>
<gene>
    <name evidence="17" type="ORF">PgNI_01029</name>
</gene>
<evidence type="ECO:0000256" key="7">
    <source>
        <dbReference type="ARBA" id="ARBA00022801"/>
    </source>
</evidence>
<evidence type="ECO:0000256" key="8">
    <source>
        <dbReference type="ARBA" id="ARBA00023180"/>
    </source>
</evidence>
<dbReference type="GeneID" id="41956020"/>
<evidence type="ECO:0000256" key="2">
    <source>
        <dbReference type="ARBA" id="ARBA00004851"/>
    </source>
</evidence>
<protein>
    <recommendedName>
        <fullName evidence="4 12">Endo-1,4-beta-xylanase</fullName>
        <ecNumber evidence="4 12">3.2.1.8</ecNumber>
    </recommendedName>
</protein>
<dbReference type="EC" id="3.2.1.8" evidence="4 12"/>
<reference evidence="17" key="2">
    <citation type="submission" date="2019-10" db="EMBL/GenBank/DDBJ databases">
        <authorList>
            <consortium name="NCBI Genome Project"/>
        </authorList>
    </citation>
    <scope>NUCLEOTIDE SEQUENCE</scope>
    <source>
        <strain evidence="17">NI907</strain>
    </source>
</reference>
<dbReference type="PRINTS" id="PR00911">
    <property type="entry name" value="GLHYDRLASE11"/>
</dbReference>
<keyword evidence="9 12" id="KW-0119">Carbohydrate metabolism</keyword>
<keyword evidence="5 12" id="KW-0858">Xylan degradation</keyword>
<keyword evidence="7 12" id="KW-0378">Hydrolase</keyword>
<feature type="chain" id="PRO_5027710116" description="Endo-1,4-beta-xylanase" evidence="14">
    <location>
        <begin position="19"/>
        <end position="256"/>
    </location>
</feature>
<dbReference type="PANTHER" id="PTHR46828:SF2">
    <property type="entry name" value="ENDO-1,4-BETA-XYLANASE A-RELATED"/>
    <property type="match status" value="1"/>
</dbReference>
<evidence type="ECO:0000313" key="17">
    <source>
        <dbReference type="RefSeq" id="XP_030986465.1"/>
    </source>
</evidence>
<dbReference type="RefSeq" id="XP_030986465.1">
    <property type="nucleotide sequence ID" value="XM_031121106.1"/>
</dbReference>
<dbReference type="Proteomes" id="UP000515153">
    <property type="component" value="Unplaced"/>
</dbReference>
<feature type="active site" description="Proton donor" evidence="12">
    <location>
        <position position="214"/>
    </location>
</feature>
<dbReference type="InterPro" id="IPR013320">
    <property type="entry name" value="ConA-like_dom_sf"/>
</dbReference>
<name>A0A6P8BGY9_PYRGI</name>
<dbReference type="PROSITE" id="PS51761">
    <property type="entry name" value="GH11_3"/>
    <property type="match status" value="1"/>
</dbReference>
<evidence type="ECO:0000259" key="15">
    <source>
        <dbReference type="PROSITE" id="PS51761"/>
    </source>
</evidence>
<dbReference type="SUPFAM" id="SSF49899">
    <property type="entry name" value="Concanavalin A-like lectins/glucanases"/>
    <property type="match status" value="1"/>
</dbReference>
<accession>A0A6P8BGY9</accession>
<dbReference type="UniPathway" id="UPA00114"/>
<dbReference type="InterPro" id="IPR033123">
    <property type="entry name" value="GH11_dom"/>
</dbReference>
<evidence type="ECO:0000256" key="1">
    <source>
        <dbReference type="ARBA" id="ARBA00000681"/>
    </source>
</evidence>
<comment type="similarity">
    <text evidence="3 12 13">Belongs to the glycosyl hydrolase 11 (cellulase G) family.</text>
</comment>
<evidence type="ECO:0000256" key="14">
    <source>
        <dbReference type="SAM" id="SignalP"/>
    </source>
</evidence>
<dbReference type="GO" id="GO:0045493">
    <property type="term" value="P:xylan catabolic process"/>
    <property type="evidence" value="ECO:0007669"/>
    <property type="project" value="UniProtKB-UniRule"/>
</dbReference>
<keyword evidence="11 12" id="KW-0624">Polysaccharide degradation</keyword>
<evidence type="ECO:0000256" key="4">
    <source>
        <dbReference type="ARBA" id="ARBA00012590"/>
    </source>
</evidence>
<evidence type="ECO:0000256" key="13">
    <source>
        <dbReference type="RuleBase" id="RU362015"/>
    </source>
</evidence>